<keyword evidence="3" id="KW-1185">Reference proteome</keyword>
<organism evidence="2 3">
    <name type="scientific">Aspergillus keveii</name>
    <dbReference type="NCBI Taxonomy" id="714993"/>
    <lineage>
        <taxon>Eukaryota</taxon>
        <taxon>Fungi</taxon>
        <taxon>Dikarya</taxon>
        <taxon>Ascomycota</taxon>
        <taxon>Pezizomycotina</taxon>
        <taxon>Eurotiomycetes</taxon>
        <taxon>Eurotiomycetidae</taxon>
        <taxon>Eurotiales</taxon>
        <taxon>Aspergillaceae</taxon>
        <taxon>Aspergillus</taxon>
        <taxon>Aspergillus subgen. Nidulantes</taxon>
    </lineage>
</organism>
<evidence type="ECO:0000313" key="3">
    <source>
        <dbReference type="Proteomes" id="UP001610563"/>
    </source>
</evidence>
<dbReference type="Gene3D" id="2.60.40.640">
    <property type="match status" value="1"/>
</dbReference>
<dbReference type="InterPro" id="IPR014752">
    <property type="entry name" value="Arrestin-like_C"/>
</dbReference>
<evidence type="ECO:0000313" key="2">
    <source>
        <dbReference type="EMBL" id="KAL2798386.1"/>
    </source>
</evidence>
<reference evidence="2 3" key="1">
    <citation type="submission" date="2024-07" db="EMBL/GenBank/DDBJ databases">
        <title>Section-level genome sequencing and comparative genomics of Aspergillus sections Usti and Cavernicolus.</title>
        <authorList>
            <consortium name="Lawrence Berkeley National Laboratory"/>
            <person name="Nybo J.L."/>
            <person name="Vesth T.C."/>
            <person name="Theobald S."/>
            <person name="Frisvad J.C."/>
            <person name="Larsen T.O."/>
            <person name="Kjaerboelling I."/>
            <person name="Rothschild-Mancinelli K."/>
            <person name="Lyhne E.K."/>
            <person name="Kogle M.E."/>
            <person name="Barry K."/>
            <person name="Clum A."/>
            <person name="Na H."/>
            <person name="Ledsgaard L."/>
            <person name="Lin J."/>
            <person name="Lipzen A."/>
            <person name="Kuo A."/>
            <person name="Riley R."/>
            <person name="Mondo S."/>
            <person name="Labutti K."/>
            <person name="Haridas S."/>
            <person name="Pangalinan J."/>
            <person name="Salamov A.A."/>
            <person name="Simmons B.A."/>
            <person name="Magnuson J.K."/>
            <person name="Chen J."/>
            <person name="Drula E."/>
            <person name="Henrissat B."/>
            <person name="Wiebenga A."/>
            <person name="Lubbers R.J."/>
            <person name="Gomes A.C."/>
            <person name="Makela M.R."/>
            <person name="Stajich J."/>
            <person name="Grigoriev I.V."/>
            <person name="Mortensen U.H."/>
            <person name="De Vries R.P."/>
            <person name="Baker S.E."/>
            <person name="Andersen M.R."/>
        </authorList>
    </citation>
    <scope>NUCLEOTIDE SEQUENCE [LARGE SCALE GENOMIC DNA]</scope>
    <source>
        <strain evidence="2 3">CBS 209.92</strain>
    </source>
</reference>
<evidence type="ECO:0008006" key="4">
    <source>
        <dbReference type="Google" id="ProtNLM"/>
    </source>
</evidence>
<dbReference type="Proteomes" id="UP001610563">
    <property type="component" value="Unassembled WGS sequence"/>
</dbReference>
<name>A0ABR4GH47_9EURO</name>
<accession>A0ABR4GH47</accession>
<evidence type="ECO:0000256" key="1">
    <source>
        <dbReference type="SAM" id="MobiDB-lite"/>
    </source>
</evidence>
<gene>
    <name evidence="2" type="ORF">BJX66DRAFT_45341</name>
</gene>
<sequence length="441" mass="49245">MAFRYNTPDPELSIKLENPRHLSSGHLPRYIPGETIIGVVRRTTPGAVPEARVVVTLHGKCTSKIKIKRGNSESRYESSFNCLSAPMEPETLFSNAPLHIPQGEGMTWPFAVTIPSVVEDVRRADQRKHYTLPGGSTFPPPGSFAMYSESIWTTGEQVRASVEYYVQARIELSHVHRGITKKAIHTAKAPFQLRNVNIGPPITDFRLKRHQMTHMIAAYKLVPGMGELTFGQKTRQTFMTTSVPRLTFKLNVILPHTLQVENESPIPIYLSAEPVAGSTTEIIHDVPQTIVIKSFMLRLKQQTLVQAEKHSSVTSEAVNLIPYTAIGALGREVSLTVMPRTSGQSEEPAQVNLGEMLDFRMRKHGLQPTFKTYNVGRTYNLAWEVEGRVVGEKFKLGYTHQAKVLPGPSPYNEPEFERPAPRPEALPEYLELSEAPPAYSA</sequence>
<dbReference type="EMBL" id="JBFTWV010000013">
    <property type="protein sequence ID" value="KAL2798386.1"/>
    <property type="molecule type" value="Genomic_DNA"/>
</dbReference>
<comment type="caution">
    <text evidence="2">The sequence shown here is derived from an EMBL/GenBank/DDBJ whole genome shotgun (WGS) entry which is preliminary data.</text>
</comment>
<feature type="region of interest" description="Disordered" evidence="1">
    <location>
        <begin position="405"/>
        <end position="441"/>
    </location>
</feature>
<protein>
    <recommendedName>
        <fullName evidence="4">Arrestin-like N-terminal domain-containing protein</fullName>
    </recommendedName>
</protein>
<proteinExistence type="predicted"/>